<protein>
    <recommendedName>
        <fullName evidence="4">Acyltransferase 3 domain-containing protein</fullName>
    </recommendedName>
</protein>
<comment type="caution">
    <text evidence="2">The sequence shown here is derived from an EMBL/GenBank/DDBJ whole genome shotgun (WGS) entry which is preliminary data.</text>
</comment>
<evidence type="ECO:0000313" key="2">
    <source>
        <dbReference type="EMBL" id="KAK9891029.1"/>
    </source>
</evidence>
<reference evidence="2 3" key="1">
    <citation type="submission" date="2023-03" db="EMBL/GenBank/DDBJ databases">
        <title>Genome insight into feeding habits of ladybird beetles.</title>
        <authorList>
            <person name="Li H.-S."/>
            <person name="Huang Y.-H."/>
            <person name="Pang H."/>
        </authorList>
    </citation>
    <scope>NUCLEOTIDE SEQUENCE [LARGE SCALE GENOMIC DNA]</scope>
    <source>
        <strain evidence="2">SYSU_2023b</strain>
        <tissue evidence="2">Whole body</tissue>
    </source>
</reference>
<dbReference type="Proteomes" id="UP001431783">
    <property type="component" value="Unassembled WGS sequence"/>
</dbReference>
<feature type="transmembrane region" description="Helical" evidence="1">
    <location>
        <begin position="141"/>
        <end position="165"/>
    </location>
</feature>
<gene>
    <name evidence="2" type="ORF">WA026_013361</name>
</gene>
<dbReference type="PANTHER" id="PTHR11161">
    <property type="entry name" value="O-ACYLTRANSFERASE"/>
    <property type="match status" value="1"/>
</dbReference>
<sequence length="304" mass="35662">MNIKLHPSNPGNTSLMWKAIEKVNTDDRVRYRRDIIYRAMCVGLNDSQEQYQRYIKQGVDGSVLDSYCVKEKSFLDSINKIDLFFWFFLMFYCSLIIYSTYKTNLKTACSTENEYFELFSITSTWKDLLKPNRKEDFNNLLFLQGLRTLLSIYVVLGHNFFLLLVSFSHNPEYLENFFYDPFRKVFTGSLGLSIQIFFVMSSWLHALNLYNLEKNKTSFTIKDALIIALNRYFRLMPLMIINMVLQKCGISSYVMKPLHLSHYTEEMARCEKGWWKNLLLIQNLATFGGHSVSLSSIVDHQTNA</sequence>
<feature type="transmembrane region" description="Helical" evidence="1">
    <location>
        <begin position="83"/>
        <end position="101"/>
    </location>
</feature>
<keyword evidence="3" id="KW-1185">Reference proteome</keyword>
<accession>A0AAW1VFU2</accession>
<evidence type="ECO:0008006" key="4">
    <source>
        <dbReference type="Google" id="ProtNLM"/>
    </source>
</evidence>
<proteinExistence type="predicted"/>
<evidence type="ECO:0000313" key="3">
    <source>
        <dbReference type="Proteomes" id="UP001431783"/>
    </source>
</evidence>
<organism evidence="2 3">
    <name type="scientific">Henosepilachna vigintioctopunctata</name>
    <dbReference type="NCBI Taxonomy" id="420089"/>
    <lineage>
        <taxon>Eukaryota</taxon>
        <taxon>Metazoa</taxon>
        <taxon>Ecdysozoa</taxon>
        <taxon>Arthropoda</taxon>
        <taxon>Hexapoda</taxon>
        <taxon>Insecta</taxon>
        <taxon>Pterygota</taxon>
        <taxon>Neoptera</taxon>
        <taxon>Endopterygota</taxon>
        <taxon>Coleoptera</taxon>
        <taxon>Polyphaga</taxon>
        <taxon>Cucujiformia</taxon>
        <taxon>Coccinelloidea</taxon>
        <taxon>Coccinellidae</taxon>
        <taxon>Epilachninae</taxon>
        <taxon>Epilachnini</taxon>
        <taxon>Henosepilachna</taxon>
    </lineage>
</organism>
<feature type="transmembrane region" description="Helical" evidence="1">
    <location>
        <begin position="185"/>
        <end position="204"/>
    </location>
</feature>
<evidence type="ECO:0000256" key="1">
    <source>
        <dbReference type="SAM" id="Phobius"/>
    </source>
</evidence>
<dbReference type="AlphaFoldDB" id="A0AAW1VFU2"/>
<dbReference type="PANTHER" id="PTHR11161:SF72">
    <property type="entry name" value="FI21449P1"/>
    <property type="match status" value="1"/>
</dbReference>
<dbReference type="EMBL" id="JARQZJ010000127">
    <property type="protein sequence ID" value="KAK9891029.1"/>
    <property type="molecule type" value="Genomic_DNA"/>
</dbReference>
<keyword evidence="1" id="KW-1133">Transmembrane helix</keyword>
<keyword evidence="1" id="KW-0472">Membrane</keyword>
<name>A0AAW1VFU2_9CUCU</name>
<dbReference type="InterPro" id="IPR052728">
    <property type="entry name" value="O2_lipid_transport_reg"/>
</dbReference>
<keyword evidence="1" id="KW-0812">Transmembrane</keyword>